<dbReference type="Gene3D" id="3.30.465.10">
    <property type="match status" value="1"/>
</dbReference>
<dbReference type="AlphaFoldDB" id="A0A0M3ASL2"/>
<protein>
    <submittedName>
        <fullName evidence="7">FAD-linked oxidase</fullName>
    </submittedName>
</protein>
<evidence type="ECO:0000259" key="6">
    <source>
        <dbReference type="PROSITE" id="PS51387"/>
    </source>
</evidence>
<reference evidence="7 8" key="1">
    <citation type="submission" date="2015-04" db="EMBL/GenBank/DDBJ databases">
        <title>Genome sequence of aromatic hydrocarbons-degrading Sphingobium chungbukense DJ77.</title>
        <authorList>
            <person name="Kim Y.-C."/>
            <person name="Chae J.-C."/>
        </authorList>
    </citation>
    <scope>NUCLEOTIDE SEQUENCE [LARGE SCALE GENOMIC DNA]</scope>
    <source>
        <strain evidence="7 8">DJ77</strain>
    </source>
</reference>
<dbReference type="SUPFAM" id="SSF56176">
    <property type="entry name" value="FAD-binding/transporter-associated domain-like"/>
    <property type="match status" value="1"/>
</dbReference>
<dbReference type="InterPro" id="IPR016164">
    <property type="entry name" value="FAD-linked_Oxase-like_C"/>
</dbReference>
<keyword evidence="3" id="KW-0285">Flavoprotein</keyword>
<dbReference type="InterPro" id="IPR036318">
    <property type="entry name" value="FAD-bd_PCMH-like_sf"/>
</dbReference>
<dbReference type="EMBL" id="LBIC01000006">
    <property type="protein sequence ID" value="KKW91519.1"/>
    <property type="molecule type" value="Genomic_DNA"/>
</dbReference>
<keyword evidence="5" id="KW-0560">Oxidoreductase</keyword>
<dbReference type="PATRIC" id="fig|56193.3.peg.2930"/>
<dbReference type="InterPro" id="IPR006094">
    <property type="entry name" value="Oxid_FAD_bind_N"/>
</dbReference>
<dbReference type="RefSeq" id="WP_046764246.1">
    <property type="nucleotide sequence ID" value="NZ_LBIC01000006.1"/>
</dbReference>
<dbReference type="Gene3D" id="1.10.45.10">
    <property type="entry name" value="Vanillyl-alcohol Oxidase, Chain A, domain 4"/>
    <property type="match status" value="1"/>
</dbReference>
<organism evidence="7 8">
    <name type="scientific">Sphingobium chungbukense</name>
    <dbReference type="NCBI Taxonomy" id="56193"/>
    <lineage>
        <taxon>Bacteria</taxon>
        <taxon>Pseudomonadati</taxon>
        <taxon>Pseudomonadota</taxon>
        <taxon>Alphaproteobacteria</taxon>
        <taxon>Sphingomonadales</taxon>
        <taxon>Sphingomonadaceae</taxon>
        <taxon>Sphingobium</taxon>
    </lineage>
</organism>
<dbReference type="GO" id="GO:0022904">
    <property type="term" value="P:respiratory electron transport chain"/>
    <property type="evidence" value="ECO:0007669"/>
    <property type="project" value="TreeGrafter"/>
</dbReference>
<dbReference type="Gene3D" id="3.30.70.2190">
    <property type="match status" value="1"/>
</dbReference>
<evidence type="ECO:0000256" key="2">
    <source>
        <dbReference type="ARBA" id="ARBA00008000"/>
    </source>
</evidence>
<feature type="domain" description="FAD-binding PCMH-type" evidence="6">
    <location>
        <begin position="33"/>
        <end position="212"/>
    </location>
</feature>
<dbReference type="FunFam" id="1.10.45.10:FF:000001">
    <property type="entry name" value="D-lactate dehydrogenase mitochondrial"/>
    <property type="match status" value="1"/>
</dbReference>
<comment type="similarity">
    <text evidence="2">Belongs to the FAD-binding oxidoreductase/transferase type 4 family.</text>
</comment>
<dbReference type="Gene3D" id="3.30.70.2740">
    <property type="match status" value="1"/>
</dbReference>
<dbReference type="Pfam" id="PF02913">
    <property type="entry name" value="FAD-oxidase_C"/>
    <property type="match status" value="1"/>
</dbReference>
<dbReference type="STRING" id="56193.YP76_14040"/>
<dbReference type="Pfam" id="PF01565">
    <property type="entry name" value="FAD_binding_4"/>
    <property type="match status" value="1"/>
</dbReference>
<dbReference type="Proteomes" id="UP000033874">
    <property type="component" value="Unassembled WGS sequence"/>
</dbReference>
<keyword evidence="8" id="KW-1185">Reference proteome</keyword>
<dbReference type="SUPFAM" id="SSF55103">
    <property type="entry name" value="FAD-linked oxidases, C-terminal domain"/>
    <property type="match status" value="1"/>
</dbReference>
<name>A0A0M3ASL2_9SPHN</name>
<evidence type="ECO:0000256" key="4">
    <source>
        <dbReference type="ARBA" id="ARBA00022827"/>
    </source>
</evidence>
<dbReference type="PANTHER" id="PTHR43716">
    <property type="entry name" value="D-2-HYDROXYGLUTARATE DEHYDROGENASE, MITOCHONDRIAL"/>
    <property type="match status" value="1"/>
</dbReference>
<dbReference type="InterPro" id="IPR016171">
    <property type="entry name" value="Vanillyl_alc_oxidase_C-sub2"/>
</dbReference>
<comment type="cofactor">
    <cofactor evidence="1">
        <name>FAD</name>
        <dbReference type="ChEBI" id="CHEBI:57692"/>
    </cofactor>
</comment>
<sequence>MNIVEDLTKIVGVQNVLTGEMVSQRLDCYLPAHAMEALCVVRPETTEQVSMIAAYCDGHGLALVPQGGRTGLAGGAYTRPGDIALSLERMTTICPVERSGLTIEVEAGATLQAVQEAASAADLLYPVDLGARGSATIGGTIATNAGGNSVLRYGMTRDQVLGLEVVLADGTVLSSMNRLIKNNAGFDLKQMFVGSEGTLGIITRAVLRLRPNAGLKATAFIGLSSFDAVLELFALAAAEADGALSSYEVMWPSFVDAVVGRGNHRSPLENTHALYVLIEIESHRADALISQVVTSGWERGLIDDASIAQNIGQANSFWAIRDDIDTLCAGSDPILLYDISLPQTHMKSYIDSLQDNLHIYLQNAKMFVFGHVADGNLHLVIRPGEHGHHDAIDALVYLPLEAIGGSISAEHGIGLEKRSYLHCSRTEAEIDTMVRLKRALDPRSTLNPGKVMPLS</sequence>
<evidence type="ECO:0000256" key="1">
    <source>
        <dbReference type="ARBA" id="ARBA00001974"/>
    </source>
</evidence>
<dbReference type="InterPro" id="IPR016166">
    <property type="entry name" value="FAD-bd_PCMH"/>
</dbReference>
<dbReference type="InterPro" id="IPR004113">
    <property type="entry name" value="FAD-bd_oxidored_4_C"/>
</dbReference>
<evidence type="ECO:0000313" key="7">
    <source>
        <dbReference type="EMBL" id="KKW91519.1"/>
    </source>
</evidence>
<dbReference type="PROSITE" id="PS51387">
    <property type="entry name" value="FAD_PCMH"/>
    <property type="match status" value="1"/>
</dbReference>
<evidence type="ECO:0000256" key="3">
    <source>
        <dbReference type="ARBA" id="ARBA00022630"/>
    </source>
</evidence>
<evidence type="ECO:0000256" key="5">
    <source>
        <dbReference type="ARBA" id="ARBA00023002"/>
    </source>
</evidence>
<keyword evidence="4" id="KW-0274">FAD</keyword>
<comment type="caution">
    <text evidence="7">The sequence shown here is derived from an EMBL/GenBank/DDBJ whole genome shotgun (WGS) entry which is preliminary data.</text>
</comment>
<proteinExistence type="inferred from homology"/>
<dbReference type="PANTHER" id="PTHR43716:SF1">
    <property type="entry name" value="D-2-HYDROXYGLUTARATE DEHYDROGENASE, MITOCHONDRIAL"/>
    <property type="match status" value="1"/>
</dbReference>
<dbReference type="GO" id="GO:0016491">
    <property type="term" value="F:oxidoreductase activity"/>
    <property type="evidence" value="ECO:0007669"/>
    <property type="project" value="UniProtKB-KW"/>
</dbReference>
<dbReference type="InterPro" id="IPR016169">
    <property type="entry name" value="FAD-bd_PCMH_sub2"/>
</dbReference>
<evidence type="ECO:0000313" key="8">
    <source>
        <dbReference type="Proteomes" id="UP000033874"/>
    </source>
</evidence>
<accession>A0A0M3ASL2</accession>
<dbReference type="InterPro" id="IPR051264">
    <property type="entry name" value="FAD-oxidored/transferase_4"/>
</dbReference>
<gene>
    <name evidence="7" type="ORF">YP76_14040</name>
</gene>
<dbReference type="GO" id="GO:0071949">
    <property type="term" value="F:FAD binding"/>
    <property type="evidence" value="ECO:0007669"/>
    <property type="project" value="InterPro"/>
</dbReference>